<accession>A0A0P1GD09</accession>
<dbReference type="GO" id="GO:0016747">
    <property type="term" value="F:acyltransferase activity, transferring groups other than amino-acyl groups"/>
    <property type="evidence" value="ECO:0007669"/>
    <property type="project" value="InterPro"/>
</dbReference>
<dbReference type="EC" id="2.3.1.-" evidence="4 5"/>
<sequence length="141" mass="15003">MTWQIAQTDDLTTCFALRHEVFVLEQDVPVAEEQDALDATATHVLATEGDTPLGTARIVFTEGTAKVGRVCVVQTARGTGLGAALIKACIAIAGDTPGIQQVKLGAQLHALGFYEKLGFTAYGPVYDDAGIDHRDMKLELS</sequence>
<evidence type="ECO:0000313" key="5">
    <source>
        <dbReference type="EMBL" id="CUH74301.1"/>
    </source>
</evidence>
<evidence type="ECO:0000259" key="3">
    <source>
        <dbReference type="PROSITE" id="PS51186"/>
    </source>
</evidence>
<gene>
    <name evidence="5" type="primary">yjcF</name>
    <name evidence="4" type="ORF">TL5118_03338</name>
    <name evidence="5" type="ORF">TL5120_04121</name>
</gene>
<keyword evidence="6" id="KW-1185">Reference proteome</keyword>
<dbReference type="PROSITE" id="PS51186">
    <property type="entry name" value="GNAT"/>
    <property type="match status" value="1"/>
</dbReference>
<dbReference type="Proteomes" id="UP000051887">
    <property type="component" value="Unassembled WGS sequence"/>
</dbReference>
<dbReference type="SUPFAM" id="SSF55729">
    <property type="entry name" value="Acyl-CoA N-acyltransferases (Nat)"/>
    <property type="match status" value="1"/>
</dbReference>
<evidence type="ECO:0000313" key="6">
    <source>
        <dbReference type="Proteomes" id="UP000051086"/>
    </source>
</evidence>
<dbReference type="PANTHER" id="PTHR43877:SF1">
    <property type="entry name" value="ACETYLTRANSFERASE"/>
    <property type="match status" value="1"/>
</dbReference>
<proteinExistence type="predicted"/>
<keyword evidence="2 5" id="KW-0012">Acyltransferase</keyword>
<dbReference type="InterPro" id="IPR000182">
    <property type="entry name" value="GNAT_dom"/>
</dbReference>
<evidence type="ECO:0000256" key="2">
    <source>
        <dbReference type="ARBA" id="ARBA00023315"/>
    </source>
</evidence>
<evidence type="ECO:0000256" key="1">
    <source>
        <dbReference type="ARBA" id="ARBA00022679"/>
    </source>
</evidence>
<evidence type="ECO:0000313" key="4">
    <source>
        <dbReference type="EMBL" id="CUH69378.1"/>
    </source>
</evidence>
<dbReference type="Gene3D" id="3.40.630.30">
    <property type="match status" value="1"/>
</dbReference>
<dbReference type="RefSeq" id="WP_058245413.1">
    <property type="nucleotide sequence ID" value="NZ_CYSB01000039.1"/>
</dbReference>
<dbReference type="OrthoDB" id="9796171at2"/>
<dbReference type="InterPro" id="IPR016181">
    <property type="entry name" value="Acyl_CoA_acyltransferase"/>
</dbReference>
<protein>
    <submittedName>
        <fullName evidence="4 5">N-acetyltransferase YjcF</fullName>
        <ecNumber evidence="4 5">2.3.1.-</ecNumber>
    </submittedName>
</protein>
<keyword evidence="1 5" id="KW-0808">Transferase</keyword>
<organism evidence="5 7">
    <name type="scientific">Thalassovita autumnalis</name>
    <dbReference type="NCBI Taxonomy" id="2072972"/>
    <lineage>
        <taxon>Bacteria</taxon>
        <taxon>Pseudomonadati</taxon>
        <taxon>Pseudomonadota</taxon>
        <taxon>Alphaproteobacteria</taxon>
        <taxon>Rhodobacterales</taxon>
        <taxon>Roseobacteraceae</taxon>
        <taxon>Thalassovita</taxon>
    </lineage>
</organism>
<dbReference type="CDD" id="cd04301">
    <property type="entry name" value="NAT_SF"/>
    <property type="match status" value="1"/>
</dbReference>
<dbReference type="Proteomes" id="UP000051086">
    <property type="component" value="Unassembled WGS sequence"/>
</dbReference>
<dbReference type="EMBL" id="CYSC01000044">
    <property type="protein sequence ID" value="CUH74301.1"/>
    <property type="molecule type" value="Genomic_DNA"/>
</dbReference>
<name>A0A0P1GD09_9RHOB</name>
<dbReference type="AlphaFoldDB" id="A0A0P1GD09"/>
<reference evidence="4 6" key="2">
    <citation type="submission" date="2015-09" db="EMBL/GenBank/DDBJ databases">
        <authorList>
            <person name="Rodrigo-Torres L."/>
            <person name="Arahal D.R."/>
        </authorList>
    </citation>
    <scope>NUCLEOTIDE SEQUENCE [LARGE SCALE GENOMIC DNA]</scope>
    <source>
        <strain evidence="4 6">CECT 5118</strain>
    </source>
</reference>
<dbReference type="PANTHER" id="PTHR43877">
    <property type="entry name" value="AMINOALKYLPHOSPHONATE N-ACETYLTRANSFERASE-RELATED-RELATED"/>
    <property type="match status" value="1"/>
</dbReference>
<dbReference type="InterPro" id="IPR050832">
    <property type="entry name" value="Bact_Acetyltransf"/>
</dbReference>
<feature type="domain" description="N-acetyltransferase" evidence="3">
    <location>
        <begin position="1"/>
        <end position="141"/>
    </location>
</feature>
<reference evidence="5 7" key="1">
    <citation type="submission" date="2015-09" db="EMBL/GenBank/DDBJ databases">
        <authorList>
            <consortium name="Swine Surveillance"/>
        </authorList>
    </citation>
    <scope>NUCLEOTIDE SEQUENCE [LARGE SCALE GENOMIC DNA]</scope>
    <source>
        <strain evidence="5 7">5120</strain>
    </source>
</reference>
<dbReference type="Pfam" id="PF13673">
    <property type="entry name" value="Acetyltransf_10"/>
    <property type="match status" value="1"/>
</dbReference>
<dbReference type="EMBL" id="CYSB01000039">
    <property type="protein sequence ID" value="CUH69378.1"/>
    <property type="molecule type" value="Genomic_DNA"/>
</dbReference>
<evidence type="ECO:0000313" key="7">
    <source>
        <dbReference type="Proteomes" id="UP000051887"/>
    </source>
</evidence>